<sequence>MRGPVFTVGRRGCDLSIKAQSMPNTLCEIKQSDVRTSNFPLLISDSLRTKALFVHIYCAARRSIGCNSGEIDRHNGLCKGRFGDGEGGCLNCKEDDKPFRKPIAARKRSGGERLRFEARMRRLNSEKSPFQRTYASQVKLGELEAGLLKSMLIMTSCSVFTTNLWSTSSFLTNSVDPTNQVKLGFLTGLVPCYGV</sequence>
<organism evidence="1 2">
    <name type="scientific">Brassica carinata</name>
    <name type="common">Ethiopian mustard</name>
    <name type="synonym">Abyssinian cabbage</name>
    <dbReference type="NCBI Taxonomy" id="52824"/>
    <lineage>
        <taxon>Eukaryota</taxon>
        <taxon>Viridiplantae</taxon>
        <taxon>Streptophyta</taxon>
        <taxon>Embryophyta</taxon>
        <taxon>Tracheophyta</taxon>
        <taxon>Spermatophyta</taxon>
        <taxon>Magnoliopsida</taxon>
        <taxon>eudicotyledons</taxon>
        <taxon>Gunneridae</taxon>
        <taxon>Pentapetalae</taxon>
        <taxon>rosids</taxon>
        <taxon>malvids</taxon>
        <taxon>Brassicales</taxon>
        <taxon>Brassicaceae</taxon>
        <taxon>Brassiceae</taxon>
        <taxon>Brassica</taxon>
    </lineage>
</organism>
<dbReference type="AlphaFoldDB" id="A0A8X7SC36"/>
<dbReference type="EMBL" id="JAAMPC010000007">
    <property type="protein sequence ID" value="KAG2304583.1"/>
    <property type="molecule type" value="Genomic_DNA"/>
</dbReference>
<reference evidence="1 2" key="1">
    <citation type="submission" date="2020-02" db="EMBL/GenBank/DDBJ databases">
        <authorList>
            <person name="Ma Q."/>
            <person name="Huang Y."/>
            <person name="Song X."/>
            <person name="Pei D."/>
        </authorList>
    </citation>
    <scope>NUCLEOTIDE SEQUENCE [LARGE SCALE GENOMIC DNA]</scope>
    <source>
        <strain evidence="1">Sxm20200214</strain>
        <tissue evidence="1">Leaf</tissue>
    </source>
</reference>
<proteinExistence type="predicted"/>
<evidence type="ECO:0000313" key="2">
    <source>
        <dbReference type="Proteomes" id="UP000886595"/>
    </source>
</evidence>
<accession>A0A8X7SC36</accession>
<comment type="caution">
    <text evidence="1">The sequence shown here is derived from an EMBL/GenBank/DDBJ whole genome shotgun (WGS) entry which is preliminary data.</text>
</comment>
<dbReference type="Proteomes" id="UP000886595">
    <property type="component" value="Unassembled WGS sequence"/>
</dbReference>
<evidence type="ECO:0000313" key="1">
    <source>
        <dbReference type="EMBL" id="KAG2304583.1"/>
    </source>
</evidence>
<keyword evidence="2" id="KW-1185">Reference proteome</keyword>
<name>A0A8X7SC36_BRACI</name>
<gene>
    <name evidence="1" type="ORF">Bca52824_033234</name>
</gene>
<protein>
    <submittedName>
        <fullName evidence="1">Uncharacterized protein</fullName>
    </submittedName>
</protein>